<dbReference type="Gene3D" id="3.30.9.10">
    <property type="entry name" value="D-Amino Acid Oxidase, subunit A, domain 2"/>
    <property type="match status" value="1"/>
</dbReference>
<dbReference type="InterPro" id="IPR045170">
    <property type="entry name" value="MTOX"/>
</dbReference>
<comment type="cofactor">
    <cofactor evidence="1">
        <name>FAD</name>
        <dbReference type="ChEBI" id="CHEBI:57692"/>
    </cofactor>
</comment>
<evidence type="ECO:0000256" key="5">
    <source>
        <dbReference type="ARBA" id="ARBA00023002"/>
    </source>
</evidence>
<dbReference type="OrthoDB" id="2219495at2759"/>
<evidence type="ECO:0000259" key="7">
    <source>
        <dbReference type="Pfam" id="PF01266"/>
    </source>
</evidence>
<keyword evidence="5" id="KW-0560">Oxidoreductase</keyword>
<comment type="caution">
    <text evidence="8">The sequence shown here is derived from an EMBL/GenBank/DDBJ whole genome shotgun (WGS) entry which is preliminary data.</text>
</comment>
<dbReference type="GO" id="GO:0050660">
    <property type="term" value="F:flavin adenine dinucleotide binding"/>
    <property type="evidence" value="ECO:0007669"/>
    <property type="project" value="InterPro"/>
</dbReference>
<evidence type="ECO:0000256" key="6">
    <source>
        <dbReference type="SAM" id="SignalP"/>
    </source>
</evidence>
<keyword evidence="4" id="KW-0274">FAD</keyword>
<keyword evidence="6" id="KW-0732">Signal</keyword>
<dbReference type="Pfam" id="PF01266">
    <property type="entry name" value="DAO"/>
    <property type="match status" value="1"/>
</dbReference>
<dbReference type="SUPFAM" id="SSF51905">
    <property type="entry name" value="FAD/NAD(P)-binding domain"/>
    <property type="match status" value="1"/>
</dbReference>
<protein>
    <submittedName>
        <fullName evidence="8">FAD dependent oxidoreductase</fullName>
    </submittedName>
</protein>
<dbReference type="Proteomes" id="UP000756346">
    <property type="component" value="Unassembled WGS sequence"/>
</dbReference>
<keyword evidence="9" id="KW-1185">Reference proteome</keyword>
<dbReference type="Gene3D" id="3.50.50.60">
    <property type="entry name" value="FAD/NAD(P)-binding domain"/>
    <property type="match status" value="1"/>
</dbReference>
<proteinExistence type="inferred from homology"/>
<evidence type="ECO:0000313" key="8">
    <source>
        <dbReference type="EMBL" id="KAH7029537.1"/>
    </source>
</evidence>
<dbReference type="RefSeq" id="XP_046011825.1">
    <property type="nucleotide sequence ID" value="XM_046151270.1"/>
</dbReference>
<name>A0A9P8Y4Q6_9PEZI</name>
<dbReference type="PANTHER" id="PTHR10961">
    <property type="entry name" value="PEROXISOMAL SARCOSINE OXIDASE"/>
    <property type="match status" value="1"/>
</dbReference>
<evidence type="ECO:0000256" key="2">
    <source>
        <dbReference type="ARBA" id="ARBA00010989"/>
    </source>
</evidence>
<dbReference type="PANTHER" id="PTHR10961:SF26">
    <property type="entry name" value="L-SACCHAROPINE OXIDASE"/>
    <property type="match status" value="1"/>
</dbReference>
<organism evidence="8 9">
    <name type="scientific">Microdochium trichocladiopsis</name>
    <dbReference type="NCBI Taxonomy" id="1682393"/>
    <lineage>
        <taxon>Eukaryota</taxon>
        <taxon>Fungi</taxon>
        <taxon>Dikarya</taxon>
        <taxon>Ascomycota</taxon>
        <taxon>Pezizomycotina</taxon>
        <taxon>Sordariomycetes</taxon>
        <taxon>Xylariomycetidae</taxon>
        <taxon>Xylariales</taxon>
        <taxon>Microdochiaceae</taxon>
        <taxon>Microdochium</taxon>
    </lineage>
</organism>
<feature type="chain" id="PRO_5040344527" evidence="6">
    <location>
        <begin position="25"/>
        <end position="430"/>
    </location>
</feature>
<dbReference type="InterPro" id="IPR036188">
    <property type="entry name" value="FAD/NAD-bd_sf"/>
</dbReference>
<dbReference type="EMBL" id="JAGTJQ010000006">
    <property type="protein sequence ID" value="KAH7029537.1"/>
    <property type="molecule type" value="Genomic_DNA"/>
</dbReference>
<dbReference type="GeneID" id="70180816"/>
<comment type="similarity">
    <text evidence="2">Belongs to the MSOX/MTOX family.</text>
</comment>
<dbReference type="AlphaFoldDB" id="A0A9P8Y4Q6"/>
<dbReference type="InterPro" id="IPR006076">
    <property type="entry name" value="FAD-dep_OxRdtase"/>
</dbReference>
<evidence type="ECO:0000256" key="4">
    <source>
        <dbReference type="ARBA" id="ARBA00022827"/>
    </source>
</evidence>
<feature type="signal peptide" evidence="6">
    <location>
        <begin position="1"/>
        <end position="24"/>
    </location>
</feature>
<evidence type="ECO:0000256" key="3">
    <source>
        <dbReference type="ARBA" id="ARBA00022630"/>
    </source>
</evidence>
<gene>
    <name evidence="8" type="ORF">B0I36DRAFT_270203</name>
</gene>
<dbReference type="GO" id="GO:0051698">
    <property type="term" value="F:saccharopine oxidase activity"/>
    <property type="evidence" value="ECO:0007669"/>
    <property type="project" value="TreeGrafter"/>
</dbReference>
<feature type="domain" description="FAD dependent oxidoreductase" evidence="7">
    <location>
        <begin position="11"/>
        <end position="385"/>
    </location>
</feature>
<keyword evidence="3" id="KW-0285">Flavoprotein</keyword>
<dbReference type="GO" id="GO:0008115">
    <property type="term" value="F:sarcosine oxidase activity"/>
    <property type="evidence" value="ECO:0007669"/>
    <property type="project" value="TreeGrafter"/>
</dbReference>
<evidence type="ECO:0000313" key="9">
    <source>
        <dbReference type="Proteomes" id="UP000756346"/>
    </source>
</evidence>
<evidence type="ECO:0000256" key="1">
    <source>
        <dbReference type="ARBA" id="ARBA00001974"/>
    </source>
</evidence>
<sequence>MACKNTTQESVLILGAGCFGLATAHQLANAGYTDITVLDKDDVVPSRFSAANDLNKVIRAEYPDLLYTDLSLKAIKKWQTDPLYTPHYHETGFLNVTSSAATQQTKNVVETYISSIQANPAFDGKVQRVSGEDQIHSLVPAFNGPIPGWSGYFNRLAGYAHSANALRDVYRDCVRLGVKFHLGPKDGEVKSLLFAAARGVNICVGAKSRGGTLYQAQKTIVALGGNVCNLIPSLGPQVTGRCWGVAHIQLSPEEAATLRGIPVTNVRDLAFFFEPDQATNKLKFCHMGGGFTNYAWSQDGLSVPYPTLSESKLLPAGDEMQIRKLLRDVFPQFANRPLIDCHLCWFADTADSDYIIDYVPNTDNSLVVLSGDSGHGFKMLPIFGDFVQTLLEIGRQAEPKWQWKGSKSKVGSAWRAGAGQELVAIVPAKL</sequence>
<accession>A0A9P8Y4Q6</accession>
<reference evidence="8" key="1">
    <citation type="journal article" date="2021" name="Nat. Commun.">
        <title>Genetic determinants of endophytism in the Arabidopsis root mycobiome.</title>
        <authorList>
            <person name="Mesny F."/>
            <person name="Miyauchi S."/>
            <person name="Thiergart T."/>
            <person name="Pickel B."/>
            <person name="Atanasova L."/>
            <person name="Karlsson M."/>
            <person name="Huettel B."/>
            <person name="Barry K.W."/>
            <person name="Haridas S."/>
            <person name="Chen C."/>
            <person name="Bauer D."/>
            <person name="Andreopoulos W."/>
            <person name="Pangilinan J."/>
            <person name="LaButti K."/>
            <person name="Riley R."/>
            <person name="Lipzen A."/>
            <person name="Clum A."/>
            <person name="Drula E."/>
            <person name="Henrissat B."/>
            <person name="Kohler A."/>
            <person name="Grigoriev I.V."/>
            <person name="Martin F.M."/>
            <person name="Hacquard S."/>
        </authorList>
    </citation>
    <scope>NUCLEOTIDE SEQUENCE</scope>
    <source>
        <strain evidence="8">MPI-CAGE-CH-0230</strain>
    </source>
</reference>